<name>A0ABW2DLB1_9BACT</name>
<evidence type="ECO:0000313" key="2">
    <source>
        <dbReference type="Proteomes" id="UP001596405"/>
    </source>
</evidence>
<evidence type="ECO:0000313" key="1">
    <source>
        <dbReference type="EMBL" id="MFC6997561.1"/>
    </source>
</evidence>
<keyword evidence="2" id="KW-1185">Reference proteome</keyword>
<accession>A0ABW2DLB1</accession>
<dbReference type="RefSeq" id="WP_153042117.1">
    <property type="nucleotide sequence ID" value="NZ_JBHSYQ010000003.1"/>
</dbReference>
<proteinExistence type="predicted"/>
<dbReference type="EMBL" id="JBHSYQ010000003">
    <property type="protein sequence ID" value="MFC6997561.1"/>
    <property type="molecule type" value="Genomic_DNA"/>
</dbReference>
<dbReference type="Proteomes" id="UP001596405">
    <property type="component" value="Unassembled WGS sequence"/>
</dbReference>
<reference evidence="2" key="1">
    <citation type="journal article" date="2019" name="Int. J. Syst. Evol. Microbiol.">
        <title>The Global Catalogue of Microorganisms (GCM) 10K type strain sequencing project: providing services to taxonomists for standard genome sequencing and annotation.</title>
        <authorList>
            <consortium name="The Broad Institute Genomics Platform"/>
            <consortium name="The Broad Institute Genome Sequencing Center for Infectious Disease"/>
            <person name="Wu L."/>
            <person name="Ma J."/>
        </authorList>
    </citation>
    <scope>NUCLEOTIDE SEQUENCE [LARGE SCALE GENOMIC DNA]</scope>
    <source>
        <strain evidence="2">CGMCC 4.7393</strain>
    </source>
</reference>
<comment type="caution">
    <text evidence="1">The sequence shown here is derived from an EMBL/GenBank/DDBJ whole genome shotgun (WGS) entry which is preliminary data.</text>
</comment>
<gene>
    <name evidence="1" type="ORF">ACFQHR_07990</name>
</gene>
<organism evidence="1 2">
    <name type="scientific">Rufibacter roseus</name>
    <dbReference type="NCBI Taxonomy" id="1567108"/>
    <lineage>
        <taxon>Bacteria</taxon>
        <taxon>Pseudomonadati</taxon>
        <taxon>Bacteroidota</taxon>
        <taxon>Cytophagia</taxon>
        <taxon>Cytophagales</taxon>
        <taxon>Hymenobacteraceae</taxon>
        <taxon>Rufibacter</taxon>
    </lineage>
</organism>
<protein>
    <submittedName>
        <fullName evidence="1">Uncharacterized protein</fullName>
    </submittedName>
</protein>
<sequence length="97" mass="10894">MSLKISRIEKAGRHQMFPMGAELVNSYKGDSHLWDYRLTPPSLTAQLVWLCFGPVIQKASQKQVGIAPVISPISRYPLRQTLCALGIVGWAPYHLFL</sequence>